<name>A0A5J6MV07_9PROT</name>
<protein>
    <recommendedName>
        <fullName evidence="2">PepSY domain-containing protein</fullName>
    </recommendedName>
</protein>
<evidence type="ECO:0000256" key="1">
    <source>
        <dbReference type="SAM" id="Phobius"/>
    </source>
</evidence>
<sequence>MSYPTRRMEDDTAVPSSALYRAVWRWHFYAGLLVLPFMILLATTGGLYLFKDEINGLIYRHDLTVAPADSAPLAAGELIEKATAAVPGTAVRYVPPVGPASSVEVGVATPDRGTISVYVDPYRGTVLGTVADASKLMFVIKKIHSLEYFGWLTNRIIEIVAGWALVLVITGFYLWWPRNRLAGVWTMRLKPGKRVLWRDLHAVSGAYVGLLIFFLAFTGLPWSGFWGAKINQFVDANGFGYPPEYWQSVPKSPLPMGHEMHQVNWSLESAPMPESTDMGMAPIGIDKALAIFDRLGVTKGYSVDLPSGPEGVYSASVFPDRVAQERVVHLDQYTGKPLFDGGFAALGVGAKAIEWGISVHQGQEYGRFNQFLMLAGCLAIVLMSASALVMWWKRRPQGSLGAPRPPANYRVAKGVLAIAVAIGVILPLVGASLLVMLAIDWLLPARLRERLA</sequence>
<feature type="transmembrane region" description="Helical" evidence="1">
    <location>
        <begin position="196"/>
        <end position="220"/>
    </location>
</feature>
<keyword evidence="1" id="KW-1133">Transmembrane helix</keyword>
<dbReference type="OrthoDB" id="9791166at2"/>
<evidence type="ECO:0000313" key="4">
    <source>
        <dbReference type="Proteomes" id="UP000325797"/>
    </source>
</evidence>
<gene>
    <name evidence="3" type="ORF">FRZ61_09440</name>
</gene>
<dbReference type="RefSeq" id="WP_151115257.1">
    <property type="nucleotide sequence ID" value="NZ_CP042582.1"/>
</dbReference>
<dbReference type="InterPro" id="IPR005625">
    <property type="entry name" value="PepSY-ass_TM"/>
</dbReference>
<reference evidence="3 4" key="1">
    <citation type="submission" date="2019-08" db="EMBL/GenBank/DDBJ databases">
        <title>Hyperibacter terrae gen. nov., sp. nov. and Hyperibacter viscosus sp. nov., two new members in the family Rhodospirillaceae isolated from the rhizosphere of Hypericum perforatum.</title>
        <authorList>
            <person name="Noviana Z."/>
        </authorList>
    </citation>
    <scope>NUCLEOTIDE SEQUENCE [LARGE SCALE GENOMIC DNA]</scope>
    <source>
        <strain evidence="3 4">R5959</strain>
    </source>
</reference>
<evidence type="ECO:0000313" key="3">
    <source>
        <dbReference type="EMBL" id="QEX21024.1"/>
    </source>
</evidence>
<accession>A0A5J6MV07</accession>
<dbReference type="Pfam" id="PF03929">
    <property type="entry name" value="PepSY_TM"/>
    <property type="match status" value="1"/>
</dbReference>
<evidence type="ECO:0000259" key="2">
    <source>
        <dbReference type="Pfam" id="PF03413"/>
    </source>
</evidence>
<dbReference type="Pfam" id="PF03413">
    <property type="entry name" value="PepSY"/>
    <property type="match status" value="1"/>
</dbReference>
<dbReference type="Proteomes" id="UP000325797">
    <property type="component" value="Chromosome"/>
</dbReference>
<keyword evidence="4" id="KW-1185">Reference proteome</keyword>
<feature type="transmembrane region" description="Helical" evidence="1">
    <location>
        <begin position="412"/>
        <end position="443"/>
    </location>
</feature>
<dbReference type="EMBL" id="CP042582">
    <property type="protein sequence ID" value="QEX21024.1"/>
    <property type="molecule type" value="Genomic_DNA"/>
</dbReference>
<organism evidence="3 4">
    <name type="scientific">Hypericibacter adhaerens</name>
    <dbReference type="NCBI Taxonomy" id="2602016"/>
    <lineage>
        <taxon>Bacteria</taxon>
        <taxon>Pseudomonadati</taxon>
        <taxon>Pseudomonadota</taxon>
        <taxon>Alphaproteobacteria</taxon>
        <taxon>Rhodospirillales</taxon>
        <taxon>Dongiaceae</taxon>
        <taxon>Hypericibacter</taxon>
    </lineage>
</organism>
<keyword evidence="1" id="KW-0812">Transmembrane</keyword>
<dbReference type="PANTHER" id="PTHR34219">
    <property type="entry name" value="IRON-REGULATED INNER MEMBRANE PROTEIN-RELATED"/>
    <property type="match status" value="1"/>
</dbReference>
<feature type="transmembrane region" description="Helical" evidence="1">
    <location>
        <begin position="26"/>
        <end position="50"/>
    </location>
</feature>
<feature type="transmembrane region" description="Helical" evidence="1">
    <location>
        <begin position="156"/>
        <end position="176"/>
    </location>
</feature>
<feature type="transmembrane region" description="Helical" evidence="1">
    <location>
        <begin position="371"/>
        <end position="392"/>
    </location>
</feature>
<dbReference type="InterPro" id="IPR025711">
    <property type="entry name" value="PepSY"/>
</dbReference>
<proteinExistence type="predicted"/>
<dbReference type="AlphaFoldDB" id="A0A5J6MV07"/>
<feature type="domain" description="PepSY" evidence="2">
    <location>
        <begin position="75"/>
        <end position="129"/>
    </location>
</feature>
<keyword evidence="1" id="KW-0472">Membrane</keyword>
<dbReference type="PANTHER" id="PTHR34219:SF1">
    <property type="entry name" value="PEPSY DOMAIN-CONTAINING PROTEIN"/>
    <property type="match status" value="1"/>
</dbReference>
<dbReference type="KEGG" id="hadh:FRZ61_09440"/>